<feature type="chain" id="PRO_5008276034" description="Extracellular membrane protein CFEM domain-containing protein" evidence="1">
    <location>
        <begin position="29"/>
        <end position="174"/>
    </location>
</feature>
<name>A0A197JKI6_9FUNG</name>
<keyword evidence="3" id="KW-1185">Reference proteome</keyword>
<dbReference type="AlphaFoldDB" id="A0A197JKI6"/>
<protein>
    <recommendedName>
        <fullName evidence="4">Extracellular membrane protein CFEM domain-containing protein</fullName>
    </recommendedName>
</protein>
<gene>
    <name evidence="2" type="ORF">K457DRAFT_900467</name>
</gene>
<accession>A0A197JKI6</accession>
<evidence type="ECO:0000256" key="1">
    <source>
        <dbReference type="SAM" id="SignalP"/>
    </source>
</evidence>
<sequence>MRSSTTTTAIVASALILALATTPTPISASTSATPLNLFNIPNTMCNHCLSAASRRISPTCNITSLNAIEEPEVMTPTEKACFCPLASAHNTTWTQGCVEMTVCNSTEISSLADQLSASKDAICSSGTTGPFGGGVTAPGPGWAGNGANGAFEVSSTTIAVGALFAVVSAATLIL</sequence>
<evidence type="ECO:0000313" key="3">
    <source>
        <dbReference type="Proteomes" id="UP000078512"/>
    </source>
</evidence>
<dbReference type="Proteomes" id="UP000078512">
    <property type="component" value="Unassembled WGS sequence"/>
</dbReference>
<proteinExistence type="predicted"/>
<reference evidence="2 3" key="1">
    <citation type="submission" date="2016-05" db="EMBL/GenBank/DDBJ databases">
        <title>Genome sequencing reveals origins of a unique bacterial endosymbiosis in the earliest lineages of terrestrial Fungi.</title>
        <authorList>
            <consortium name="DOE Joint Genome Institute"/>
            <person name="Uehling J."/>
            <person name="Gryganskyi A."/>
            <person name="Hameed K."/>
            <person name="Tschaplinski T."/>
            <person name="Misztal P."/>
            <person name="Wu S."/>
            <person name="Desiro A."/>
            <person name="Vande Pol N."/>
            <person name="Du Z.-Y."/>
            <person name="Zienkiewicz A."/>
            <person name="Zienkiewicz K."/>
            <person name="Morin E."/>
            <person name="Tisserant E."/>
            <person name="Splivallo R."/>
            <person name="Hainaut M."/>
            <person name="Henrissat B."/>
            <person name="Ohm R."/>
            <person name="Kuo A."/>
            <person name="Yan J."/>
            <person name="Lipzen A."/>
            <person name="Nolan M."/>
            <person name="Labutti K."/>
            <person name="Barry K."/>
            <person name="Goldstein A."/>
            <person name="Labbe J."/>
            <person name="Schadt C."/>
            <person name="Tuskan G."/>
            <person name="Grigoriev I."/>
            <person name="Martin F."/>
            <person name="Vilgalys R."/>
            <person name="Bonito G."/>
        </authorList>
    </citation>
    <scope>NUCLEOTIDE SEQUENCE [LARGE SCALE GENOMIC DNA]</scope>
    <source>
        <strain evidence="2 3">AG-77</strain>
    </source>
</reference>
<keyword evidence="1" id="KW-0732">Signal</keyword>
<evidence type="ECO:0008006" key="4">
    <source>
        <dbReference type="Google" id="ProtNLM"/>
    </source>
</evidence>
<dbReference type="EMBL" id="KV442075">
    <property type="protein sequence ID" value="OAQ25732.1"/>
    <property type="molecule type" value="Genomic_DNA"/>
</dbReference>
<evidence type="ECO:0000313" key="2">
    <source>
        <dbReference type="EMBL" id="OAQ25732.1"/>
    </source>
</evidence>
<organism evidence="2 3">
    <name type="scientific">Linnemannia elongata AG-77</name>
    <dbReference type="NCBI Taxonomy" id="1314771"/>
    <lineage>
        <taxon>Eukaryota</taxon>
        <taxon>Fungi</taxon>
        <taxon>Fungi incertae sedis</taxon>
        <taxon>Mucoromycota</taxon>
        <taxon>Mortierellomycotina</taxon>
        <taxon>Mortierellomycetes</taxon>
        <taxon>Mortierellales</taxon>
        <taxon>Mortierellaceae</taxon>
        <taxon>Linnemannia</taxon>
    </lineage>
</organism>
<feature type="signal peptide" evidence="1">
    <location>
        <begin position="1"/>
        <end position="28"/>
    </location>
</feature>